<feature type="domain" description="Thioredoxin" evidence="2">
    <location>
        <begin position="52"/>
        <end position="214"/>
    </location>
</feature>
<dbReference type="EMBL" id="HBFR01025286">
    <property type="protein sequence ID" value="CAD8890935.1"/>
    <property type="molecule type" value="Transcribed_RNA"/>
</dbReference>
<feature type="compositionally biased region" description="Low complexity" evidence="1">
    <location>
        <begin position="25"/>
        <end position="43"/>
    </location>
</feature>
<feature type="region of interest" description="Disordered" evidence="1">
    <location>
        <begin position="24"/>
        <end position="43"/>
    </location>
</feature>
<protein>
    <recommendedName>
        <fullName evidence="2">Thioredoxin domain-containing protein</fullName>
    </recommendedName>
</protein>
<dbReference type="Gene3D" id="3.40.30.10">
    <property type="entry name" value="Glutaredoxin"/>
    <property type="match status" value="1"/>
</dbReference>
<evidence type="ECO:0000259" key="2">
    <source>
        <dbReference type="PROSITE" id="PS51352"/>
    </source>
</evidence>
<name>A0A7S1BNJ7_9STRA</name>
<gene>
    <name evidence="3" type="ORF">CHYS00102_LOCUS18141</name>
</gene>
<organism evidence="3">
    <name type="scientific">Corethron hystrix</name>
    <dbReference type="NCBI Taxonomy" id="216773"/>
    <lineage>
        <taxon>Eukaryota</taxon>
        <taxon>Sar</taxon>
        <taxon>Stramenopiles</taxon>
        <taxon>Ochrophyta</taxon>
        <taxon>Bacillariophyta</taxon>
        <taxon>Coscinodiscophyceae</taxon>
        <taxon>Corethrophycidae</taxon>
        <taxon>Corethrales</taxon>
        <taxon>Corethraceae</taxon>
        <taxon>Corethron</taxon>
    </lineage>
</organism>
<dbReference type="InterPro" id="IPR013766">
    <property type="entry name" value="Thioredoxin_domain"/>
</dbReference>
<dbReference type="AlphaFoldDB" id="A0A7S1BNJ7"/>
<accession>A0A7S1BNJ7</accession>
<reference evidence="3" key="1">
    <citation type="submission" date="2021-01" db="EMBL/GenBank/DDBJ databases">
        <authorList>
            <person name="Corre E."/>
            <person name="Pelletier E."/>
            <person name="Niang G."/>
            <person name="Scheremetjew M."/>
            <person name="Finn R."/>
            <person name="Kale V."/>
            <person name="Holt S."/>
            <person name="Cochrane G."/>
            <person name="Meng A."/>
            <person name="Brown T."/>
            <person name="Cohen L."/>
        </authorList>
    </citation>
    <scope>NUCLEOTIDE SEQUENCE</scope>
    <source>
        <strain evidence="3">308</strain>
    </source>
</reference>
<dbReference type="InterPro" id="IPR036249">
    <property type="entry name" value="Thioredoxin-like_sf"/>
</dbReference>
<dbReference type="SUPFAM" id="SSF52833">
    <property type="entry name" value="Thioredoxin-like"/>
    <property type="match status" value="1"/>
</dbReference>
<evidence type="ECO:0000256" key="1">
    <source>
        <dbReference type="SAM" id="MobiDB-lite"/>
    </source>
</evidence>
<dbReference type="PROSITE" id="PS51352">
    <property type="entry name" value="THIOREDOXIN_2"/>
    <property type="match status" value="1"/>
</dbReference>
<sequence>MMAKEMNLSRVRVDTDDSFLSYDGSTSSDNVCTSSSQNSSVPSLRSSCYSVSSSPSVASSTIAGIGSDGRSLPPLEDVKSWLLEITNKNPFTGIIFFRGSWCPYCRQYLQTFNNLLKSKMSKTGFKIYAFTSDDLDQIEHAQNFYNWDISAFDGVYSDKRNIFATYLREDAFLLPNLRITDPDAVKLYRNVDGRTFPFGVCQPALLFFVGTETALSWSSEPCSSNYYGAKGRPVPKSVWKEVTNRKGKLDKLSSNQHMEPSNGSHLPKVMNYSYPRNISNCFTRCIIY</sequence>
<proteinExistence type="predicted"/>
<evidence type="ECO:0000313" key="3">
    <source>
        <dbReference type="EMBL" id="CAD8890935.1"/>
    </source>
</evidence>